<dbReference type="InterPro" id="IPR027417">
    <property type="entry name" value="P-loop_NTPase"/>
</dbReference>
<reference evidence="2 3" key="1">
    <citation type="submission" date="2017-05" db="EMBL/GenBank/DDBJ databases">
        <authorList>
            <person name="Song R."/>
            <person name="Chenine A.L."/>
            <person name="Ruprecht R.M."/>
        </authorList>
    </citation>
    <scope>NUCLEOTIDE SEQUENCE [LARGE SCALE GENOMIC DNA]</scope>
    <source>
        <strain evidence="2 3">CECT 8898</strain>
    </source>
</reference>
<gene>
    <name evidence="2" type="ORF">MAA8898_00963</name>
</gene>
<evidence type="ECO:0000313" key="2">
    <source>
        <dbReference type="EMBL" id="SMX36670.1"/>
    </source>
</evidence>
<dbReference type="SUPFAM" id="SSF48452">
    <property type="entry name" value="TPR-like"/>
    <property type="match status" value="1"/>
</dbReference>
<dbReference type="AlphaFoldDB" id="A0A238K1A0"/>
<dbReference type="PANTHER" id="PTHR12788:SF10">
    <property type="entry name" value="PROTEIN-TYROSINE SULFOTRANSFERASE"/>
    <property type="match status" value="1"/>
</dbReference>
<keyword evidence="1" id="KW-0808">Transferase</keyword>
<dbReference type="EMBL" id="FXYF01000002">
    <property type="protein sequence ID" value="SMX36670.1"/>
    <property type="molecule type" value="Genomic_DNA"/>
</dbReference>
<dbReference type="InterPro" id="IPR026634">
    <property type="entry name" value="TPST-like"/>
</dbReference>
<dbReference type="InterPro" id="IPR011990">
    <property type="entry name" value="TPR-like_helical_dom_sf"/>
</dbReference>
<dbReference type="RefSeq" id="WP_094019819.1">
    <property type="nucleotide sequence ID" value="NZ_FXYF01000002.1"/>
</dbReference>
<keyword evidence="3" id="KW-1185">Reference proteome</keyword>
<dbReference type="GO" id="GO:0008476">
    <property type="term" value="F:protein-tyrosine sulfotransferase activity"/>
    <property type="evidence" value="ECO:0007669"/>
    <property type="project" value="InterPro"/>
</dbReference>
<dbReference type="PANTHER" id="PTHR12788">
    <property type="entry name" value="PROTEIN-TYROSINE SULFOTRANSFERASE 2"/>
    <property type="match status" value="1"/>
</dbReference>
<dbReference type="Proteomes" id="UP000207598">
    <property type="component" value="Unassembled WGS sequence"/>
</dbReference>
<dbReference type="SUPFAM" id="SSF52540">
    <property type="entry name" value="P-loop containing nucleoside triphosphate hydrolases"/>
    <property type="match status" value="1"/>
</dbReference>
<evidence type="ECO:0000256" key="1">
    <source>
        <dbReference type="ARBA" id="ARBA00022679"/>
    </source>
</evidence>
<name>A0A238K1A0_9RHOB</name>
<organism evidence="2 3">
    <name type="scientific">Maliponia aquimaris</name>
    <dbReference type="NCBI Taxonomy" id="1673631"/>
    <lineage>
        <taxon>Bacteria</taxon>
        <taxon>Pseudomonadati</taxon>
        <taxon>Pseudomonadota</taxon>
        <taxon>Alphaproteobacteria</taxon>
        <taxon>Rhodobacterales</taxon>
        <taxon>Paracoccaceae</taxon>
        <taxon>Maliponia</taxon>
    </lineage>
</organism>
<dbReference type="Gene3D" id="1.25.40.10">
    <property type="entry name" value="Tetratricopeptide repeat domain"/>
    <property type="match status" value="1"/>
</dbReference>
<protein>
    <submittedName>
        <fullName evidence="2">Uncharacterized protein</fullName>
    </submittedName>
</protein>
<dbReference type="Gene3D" id="3.40.50.300">
    <property type="entry name" value="P-loop containing nucleotide triphosphate hydrolases"/>
    <property type="match status" value="1"/>
</dbReference>
<evidence type="ECO:0000313" key="3">
    <source>
        <dbReference type="Proteomes" id="UP000207598"/>
    </source>
</evidence>
<accession>A0A238K1A0</accession>
<sequence>MDRQAYEAELARADTALAGGAAPEAAARLDALPERWAFAPETLHLRHRLFRRGQPALLARPLPPEAAQRLSALLNTRRLDAAVTLARSLAAAHPQAATPHEALALAYNAARRFPLAYNAAREALVRAPDRAALYRELALALYETGRFEAMQAPARHAAEALPDDPQAQRMGAVAALIHGDRDTARDRYGRLAALVPENGAAHRGYAELHRYTDRSDPHLKKMLKILKSGKPTPAEQLEFHFALGKAYADLGQADAAFDHYARGNAQKKALHDLGVDKDRQDCAAVRAALPAFYPAPADAQADPVPILIVGLPRSGTTLTESILAAHPQVATAGELPYLRQHLLPLLRAGTPPDPAQLDKVRKGYLETLRAASGGKACVIDKMPANFVLAGPLARLIPQARIVAMHRAPVALGWSVFRQCFVRTGNGFAYDLRDIADYMALYRDMLDTCETSGIALHRLDYATLTDRPEETVAALLQALDLPWDAACLDFAGSGRAVATASALQVRGGIYRGSDEDWRPYAAHLGPLVSRLRDNGLI</sequence>
<dbReference type="OrthoDB" id="9800698at2"/>
<dbReference type="Pfam" id="PF13469">
    <property type="entry name" value="Sulfotransfer_3"/>
    <property type="match status" value="1"/>
</dbReference>
<proteinExistence type="predicted"/>